<keyword evidence="2" id="KW-0805">Transcription regulation</keyword>
<dbReference type="InterPro" id="IPR014284">
    <property type="entry name" value="RNA_pol_sigma-70_dom"/>
</dbReference>
<dbReference type="InterPro" id="IPR041916">
    <property type="entry name" value="Anti_sigma_zinc_sf"/>
</dbReference>
<dbReference type="RefSeq" id="WP_150493799.1">
    <property type="nucleotide sequence ID" value="NZ_CP023699.1"/>
</dbReference>
<dbReference type="InterPro" id="IPR008979">
    <property type="entry name" value="Galactose-bd-like_sf"/>
</dbReference>
<protein>
    <submittedName>
        <fullName evidence="8">Sigma-70 family RNA polymerase sigma factor</fullName>
    </submittedName>
</protein>
<dbReference type="InterPro" id="IPR027383">
    <property type="entry name" value="Znf_put"/>
</dbReference>
<organism evidence="8 9">
    <name type="scientific">Streptomyces kanamyceticus</name>
    <dbReference type="NCBI Taxonomy" id="1967"/>
    <lineage>
        <taxon>Bacteria</taxon>
        <taxon>Bacillati</taxon>
        <taxon>Actinomycetota</taxon>
        <taxon>Actinomycetes</taxon>
        <taxon>Kitasatosporales</taxon>
        <taxon>Streptomycetaceae</taxon>
        <taxon>Streptomyces</taxon>
    </lineage>
</organism>
<dbReference type="InterPro" id="IPR013222">
    <property type="entry name" value="Glyco_hyd_98_carb-bd"/>
</dbReference>
<gene>
    <name evidence="8" type="ORF">CP970_22960</name>
</gene>
<dbReference type="GO" id="GO:0006352">
    <property type="term" value="P:DNA-templated transcription initiation"/>
    <property type="evidence" value="ECO:0007669"/>
    <property type="project" value="InterPro"/>
</dbReference>
<feature type="compositionally biased region" description="Pro residues" evidence="6">
    <location>
        <begin position="498"/>
        <end position="527"/>
    </location>
</feature>
<evidence type="ECO:0000256" key="5">
    <source>
        <dbReference type="ARBA" id="ARBA00023163"/>
    </source>
</evidence>
<dbReference type="Pfam" id="PF04542">
    <property type="entry name" value="Sigma70_r2"/>
    <property type="match status" value="1"/>
</dbReference>
<dbReference type="InterPro" id="IPR013325">
    <property type="entry name" value="RNA_pol_sigma_r2"/>
</dbReference>
<dbReference type="InterPro" id="IPR038637">
    <property type="entry name" value="NPCBM_sf"/>
</dbReference>
<feature type="compositionally biased region" description="Pro residues" evidence="6">
    <location>
        <begin position="455"/>
        <end position="488"/>
    </location>
</feature>
<accession>A0A5J6GHM0</accession>
<evidence type="ECO:0000256" key="4">
    <source>
        <dbReference type="ARBA" id="ARBA00023125"/>
    </source>
</evidence>
<dbReference type="Gene3D" id="1.10.10.1320">
    <property type="entry name" value="Anti-sigma factor, zinc-finger domain"/>
    <property type="match status" value="1"/>
</dbReference>
<evidence type="ECO:0000256" key="2">
    <source>
        <dbReference type="ARBA" id="ARBA00023015"/>
    </source>
</evidence>
<feature type="region of interest" description="Disordered" evidence="6">
    <location>
        <begin position="381"/>
        <end position="403"/>
    </location>
</feature>
<dbReference type="Pfam" id="PF13490">
    <property type="entry name" value="zf-HC2"/>
    <property type="match status" value="1"/>
</dbReference>
<dbReference type="GO" id="GO:0003677">
    <property type="term" value="F:DNA binding"/>
    <property type="evidence" value="ECO:0007669"/>
    <property type="project" value="UniProtKB-KW"/>
</dbReference>
<dbReference type="SUPFAM" id="SSF88946">
    <property type="entry name" value="Sigma2 domain of RNA polymerase sigma factors"/>
    <property type="match status" value="1"/>
</dbReference>
<sequence length="671" mass="68704">MSVDGRDEPSAGFGEEAPAGSGGTETGGLPSRQVPSQGGPPGDGAAHPAGAGAPAGAADPASGADPSVPSQREGGAGAVPPGGGETPLPDADLIAGMRAGDDSAYEELYRRHAEAVRRYARTCCRDAHTADDLTAEVFARMLQAVRGGSGPEHAVRAYLLTTVRRVAAGWTKSAKREQLVDDFAVFAAQAARGAEVSDDTASVGSFGAGLDLGADVRAMHEAEQSMAMQAFRSLPERWQAVLWHTEIEDESPSDVATLFGLDANGTRVLASRAREGLKQAYLQAHVSATLTESEECARYADRLGAYARGGLRTRAERGLRKHLEECAKCRLAAGQIKEVASGIPGVVPIAVIGWFGAAGYAKVAALIGGGTVAAGAGGAAGAAAASGSSSGGAASGGAAASEGLGAPAKAGIAASVVVAAGVAAAIALTGGGGKPKADPPPKSKEPAVSESIVPQKPPSPESKPKPPPPPPAPKPTPKPTPTPTPKPKPPAKEKPKPKPTPPPKPKPTPPKPTPKPTPTPTPTPTPAPKVYQWNELGYGTFGDGTKPEMRLGESSWVWQRWGLSIADKQYGHGVTVHGESSVTIDLNRSCSTYDALVGVDDMTMGLGQVRFSVYADGARLWQSPLMKGGDPAVPVQVNLTGRKTVRLVVEPHTPFDSVALADWAQSRLRCT</sequence>
<keyword evidence="3" id="KW-0731">Sigma factor</keyword>
<comment type="similarity">
    <text evidence="1">Belongs to the sigma-70 factor family. ECF subfamily.</text>
</comment>
<keyword evidence="5" id="KW-0804">Transcription</keyword>
<dbReference type="PANTHER" id="PTHR43133">
    <property type="entry name" value="RNA POLYMERASE ECF-TYPE SIGMA FACTO"/>
    <property type="match status" value="1"/>
</dbReference>
<feature type="compositionally biased region" description="Gly residues" evidence="6">
    <location>
        <begin position="74"/>
        <end position="85"/>
    </location>
</feature>
<dbReference type="InterPro" id="IPR013324">
    <property type="entry name" value="RNA_pol_sigma_r3/r4-like"/>
</dbReference>
<dbReference type="SMART" id="SM00776">
    <property type="entry name" value="NPCBM"/>
    <property type="match status" value="1"/>
</dbReference>
<reference evidence="8 9" key="1">
    <citation type="submission" date="2017-09" db="EMBL/GenBank/DDBJ databases">
        <authorList>
            <person name="Lee N."/>
            <person name="Cho B.-K."/>
        </authorList>
    </citation>
    <scope>NUCLEOTIDE SEQUENCE [LARGE SCALE GENOMIC DNA]</scope>
    <source>
        <strain evidence="8 9">ATCC 12853</strain>
    </source>
</reference>
<feature type="domain" description="Glycosyl hydrolase family 98 putative carbohydrate-binding module" evidence="7">
    <location>
        <begin position="526"/>
        <end position="670"/>
    </location>
</feature>
<evidence type="ECO:0000256" key="6">
    <source>
        <dbReference type="SAM" id="MobiDB-lite"/>
    </source>
</evidence>
<keyword evidence="4" id="KW-0238">DNA-binding</keyword>
<dbReference type="InterPro" id="IPR007627">
    <property type="entry name" value="RNA_pol_sigma70_r2"/>
</dbReference>
<dbReference type="Proteomes" id="UP000325529">
    <property type="component" value="Chromosome"/>
</dbReference>
<feature type="compositionally biased region" description="Basic and acidic residues" evidence="6">
    <location>
        <begin position="435"/>
        <end position="447"/>
    </location>
</feature>
<dbReference type="SUPFAM" id="SSF88659">
    <property type="entry name" value="Sigma3 and sigma4 domains of RNA polymerase sigma factors"/>
    <property type="match status" value="1"/>
</dbReference>
<name>A0A5J6GHM0_STRKN</name>
<dbReference type="NCBIfam" id="TIGR02937">
    <property type="entry name" value="sigma70-ECF"/>
    <property type="match status" value="1"/>
</dbReference>
<feature type="region of interest" description="Disordered" evidence="6">
    <location>
        <begin position="430"/>
        <end position="530"/>
    </location>
</feature>
<dbReference type="Pfam" id="PF08305">
    <property type="entry name" value="NPCBM"/>
    <property type="match status" value="1"/>
</dbReference>
<proteinExistence type="inferred from homology"/>
<dbReference type="PANTHER" id="PTHR43133:SF8">
    <property type="entry name" value="RNA POLYMERASE SIGMA FACTOR HI_1459-RELATED"/>
    <property type="match status" value="1"/>
</dbReference>
<evidence type="ECO:0000313" key="9">
    <source>
        <dbReference type="Proteomes" id="UP000325529"/>
    </source>
</evidence>
<dbReference type="GO" id="GO:0016987">
    <property type="term" value="F:sigma factor activity"/>
    <property type="evidence" value="ECO:0007669"/>
    <property type="project" value="UniProtKB-KW"/>
</dbReference>
<dbReference type="InterPro" id="IPR039425">
    <property type="entry name" value="RNA_pol_sigma-70-like"/>
</dbReference>
<dbReference type="PRINTS" id="PR01217">
    <property type="entry name" value="PRICHEXTENSN"/>
</dbReference>
<dbReference type="Gene3D" id="2.60.120.1060">
    <property type="entry name" value="NPCBM/NEW2 domain"/>
    <property type="match status" value="1"/>
</dbReference>
<dbReference type="AlphaFoldDB" id="A0A5J6GHM0"/>
<feature type="compositionally biased region" description="Low complexity" evidence="6">
    <location>
        <begin position="43"/>
        <end position="66"/>
    </location>
</feature>
<keyword evidence="9" id="KW-1185">Reference proteome</keyword>
<dbReference type="KEGG" id="ska:CP970_22960"/>
<dbReference type="EMBL" id="CP023699">
    <property type="protein sequence ID" value="QEU93395.1"/>
    <property type="molecule type" value="Genomic_DNA"/>
</dbReference>
<feature type="region of interest" description="Disordered" evidence="6">
    <location>
        <begin position="1"/>
        <end position="92"/>
    </location>
</feature>
<evidence type="ECO:0000313" key="8">
    <source>
        <dbReference type="EMBL" id="QEU93395.1"/>
    </source>
</evidence>
<evidence type="ECO:0000256" key="1">
    <source>
        <dbReference type="ARBA" id="ARBA00010641"/>
    </source>
</evidence>
<evidence type="ECO:0000259" key="7">
    <source>
        <dbReference type="SMART" id="SM00776"/>
    </source>
</evidence>
<dbReference type="Gene3D" id="1.10.1740.10">
    <property type="match status" value="1"/>
</dbReference>
<dbReference type="SUPFAM" id="SSF49785">
    <property type="entry name" value="Galactose-binding domain-like"/>
    <property type="match status" value="1"/>
</dbReference>
<evidence type="ECO:0000256" key="3">
    <source>
        <dbReference type="ARBA" id="ARBA00023082"/>
    </source>
</evidence>